<keyword evidence="2" id="KW-1185">Reference proteome</keyword>
<dbReference type="EMBL" id="BONY01000036">
    <property type="protein sequence ID" value="GIH07367.1"/>
    <property type="molecule type" value="Genomic_DNA"/>
</dbReference>
<dbReference type="Gene3D" id="3.40.1350.10">
    <property type="match status" value="1"/>
</dbReference>
<evidence type="ECO:0000313" key="1">
    <source>
        <dbReference type="EMBL" id="GIH07367.1"/>
    </source>
</evidence>
<gene>
    <name evidence="1" type="ORF">Rhe02_54340</name>
</gene>
<reference evidence="1" key="1">
    <citation type="submission" date="2021-01" db="EMBL/GenBank/DDBJ databases">
        <title>Whole genome shotgun sequence of Rhizocola hellebori NBRC 109834.</title>
        <authorList>
            <person name="Komaki H."/>
            <person name="Tamura T."/>
        </authorList>
    </citation>
    <scope>NUCLEOTIDE SEQUENCE</scope>
    <source>
        <strain evidence="1">NBRC 109834</strain>
    </source>
</reference>
<dbReference type="GO" id="GO:0003676">
    <property type="term" value="F:nucleic acid binding"/>
    <property type="evidence" value="ECO:0007669"/>
    <property type="project" value="InterPro"/>
</dbReference>
<name>A0A8J3QCB3_9ACTN</name>
<proteinExistence type="predicted"/>
<protein>
    <recommendedName>
        <fullName evidence="3">VRR-NUC domain-containing protein</fullName>
    </recommendedName>
</protein>
<comment type="caution">
    <text evidence="1">The sequence shown here is derived from an EMBL/GenBank/DDBJ whole genome shotgun (WGS) entry which is preliminary data.</text>
</comment>
<evidence type="ECO:0000313" key="2">
    <source>
        <dbReference type="Proteomes" id="UP000612899"/>
    </source>
</evidence>
<organism evidence="1 2">
    <name type="scientific">Rhizocola hellebori</name>
    <dbReference type="NCBI Taxonomy" id="1392758"/>
    <lineage>
        <taxon>Bacteria</taxon>
        <taxon>Bacillati</taxon>
        <taxon>Actinomycetota</taxon>
        <taxon>Actinomycetes</taxon>
        <taxon>Micromonosporales</taxon>
        <taxon>Micromonosporaceae</taxon>
        <taxon>Rhizocola</taxon>
    </lineage>
</organism>
<evidence type="ECO:0008006" key="3">
    <source>
        <dbReference type="Google" id="ProtNLM"/>
    </source>
</evidence>
<dbReference type="Proteomes" id="UP000612899">
    <property type="component" value="Unassembled WGS sequence"/>
</dbReference>
<sequence length="114" mass="12458">MTRPTMTESQLQASILDLARTHRLLAFHVRDSRKSVGVGFPDLVLAGVGGVLFRELKNATLQPTPEQMAWLGTLDAGGADAALWRPEHWYSGEVAATLARLAKPRMQLPPEVAK</sequence>
<accession>A0A8J3QCB3</accession>
<dbReference type="RefSeq" id="WP_203911159.1">
    <property type="nucleotide sequence ID" value="NZ_BONY01000036.1"/>
</dbReference>
<dbReference type="AlphaFoldDB" id="A0A8J3QCB3"/>
<dbReference type="InterPro" id="IPR011856">
    <property type="entry name" value="tRNA_endonuc-like_dom_sf"/>
</dbReference>